<accession>A0A3A8PQ51</accession>
<comment type="caution">
    <text evidence="1">The sequence shown here is derived from an EMBL/GenBank/DDBJ whole genome shotgun (WGS) entry which is preliminary data.</text>
</comment>
<evidence type="ECO:0000313" key="2">
    <source>
        <dbReference type="Proteomes" id="UP000272888"/>
    </source>
</evidence>
<dbReference type="Gene3D" id="3.40.50.1820">
    <property type="entry name" value="alpha/beta hydrolase"/>
    <property type="match status" value="1"/>
</dbReference>
<reference evidence="2" key="1">
    <citation type="submission" date="2018-09" db="EMBL/GenBank/DDBJ databases">
        <authorList>
            <person name="Livingstone P.G."/>
            <person name="Whitworth D.E."/>
        </authorList>
    </citation>
    <scope>NUCLEOTIDE SEQUENCE [LARGE SCALE GENOMIC DNA]</scope>
    <source>
        <strain evidence="2">CA051B</strain>
    </source>
</reference>
<dbReference type="RefSeq" id="WP_120644823.1">
    <property type="nucleotide sequence ID" value="NZ_RAWB01000195.1"/>
</dbReference>
<dbReference type="Proteomes" id="UP000272888">
    <property type="component" value="Unassembled WGS sequence"/>
</dbReference>
<protein>
    <submittedName>
        <fullName evidence="1">Uncharacterized protein</fullName>
    </submittedName>
</protein>
<organism evidence="1 2">
    <name type="scientific">Corallococcus llansteffanensis</name>
    <dbReference type="NCBI Taxonomy" id="2316731"/>
    <lineage>
        <taxon>Bacteria</taxon>
        <taxon>Pseudomonadati</taxon>
        <taxon>Myxococcota</taxon>
        <taxon>Myxococcia</taxon>
        <taxon>Myxococcales</taxon>
        <taxon>Cystobacterineae</taxon>
        <taxon>Myxococcaceae</taxon>
        <taxon>Corallococcus</taxon>
    </lineage>
</organism>
<dbReference type="InterPro" id="IPR029058">
    <property type="entry name" value="AB_hydrolase_fold"/>
</dbReference>
<dbReference type="EMBL" id="RAWB01000195">
    <property type="protein sequence ID" value="RKH56891.1"/>
    <property type="molecule type" value="Genomic_DNA"/>
</dbReference>
<gene>
    <name evidence="1" type="ORF">D7V93_19355</name>
</gene>
<evidence type="ECO:0000313" key="1">
    <source>
        <dbReference type="EMBL" id="RKH56891.1"/>
    </source>
</evidence>
<sequence>MDAPLAQSLAQNTLAGVNVLARQPVYDGIYNTGGRFPAQAYCYRTRFTPGASVPISSYSNDPKTPTSESNLFYLGSGCPFYDANGNGIVDYNFIFHPRSLRDIGEHEYSCWLDTVPHSGWCWNVTTRPPCNYLCEATVAARQYITLTYNVVNYPPYASPTFTPAAPNWTSRVQFTANSGDPDGGSAVVHRWSVTSRPTGSVAALVNAGTATPSLQLGNEKDIGTWVFRLEVDDDEGETRSYSVQFTVPNVPPIFEIAGASQVVVRNNIQLGVTSTTDIDGGNLTFTWDILQAPAGATPGAANGYSTQSSISIPTTGKEVGTWRFRVTARDNEGASVSREITVTVVNKKPRIQLSGATHVDEGNAIRQETTILDDEDGGLLTFKWEVVQAPQSASVAVPSVLSTSAVLSRSIAQSVPGSWIFRLTATDDENESVTQEVTVLLDGLPEVAFENEPENHVIGSGPLVLDATPSEDPDSPCPTVTGRCHLTDGRFVTVSAGISSYAWYASPGSGEPLVRVSTLFPQVGDSGPVLTFGPDVLSPGDWTFEVRVQDAESNDASSSLVVHVEYADTAPEVHVVGPVVRPTVLLSGLNLVDIIVDGSQSIDPDNTFDGTPASPGLGITQFQWTAVGPAGCPVITLPGGPDVMRVTLFPANTIVPPACHGRWRVTLTVTDDNEDAQQSVGTAEFFIGNCVALACLDAPVPGNERIVLEDDTSGVLVATHLDSAFYDELVFAMGTSIIMDVVYSGTSVVAFQSVTPVLNQSSRGLPIFLFWDGKNSQGARLAGTFDIVLSVHAGVSIIMAEAVGPRVVVLENVTTVVDASSDVNVHREALVAGTDTASFVVLSSGIRPSHPVDSIRWRVKNDAGVQLASGSVPAGTGSSTTVNWDGRFNGSVLNAGNYTFEAEAVRNGVGLGMSAPHLFTLYSAVLDPVVVEPASVGALPEWVHLERSLPAVDVTTANFTQRRLRMSPLLLKVAPVLTGGTLTLEQESGPVGLVELYLEGATYSPVTLPRQWDKAATPAAGIRLLAYGKGAAGDATFKMTYRVNGQVFAEERVRYRLGPPPAAVGIENLTHAPHFRELRTVNAGSSIRVALDRTRQRERTGRRANVFLVNHKDAAAWAANSQLVAVGTSAPLLDVGAANAAPAVVRLWTAATAGSYDVVYDFGNFADAADDFVGDGRLDPGDLLVSPEGLPAVDVEGSSVTPGALAIRSFEYGGAYDAPLYTAHLPANWDGIMLGGAVLPLRGLAIYPVDLSIQRPIVVIAHGRHTPRTIFVEPAPGVPRVTVTVDTDMTSDENYRGYRYLQEHLASRGFITVSIDLDSLFGSLYSGYPAVRSAGIQARAWLMLKTLELLLTNPAAVPDLAGKIDASRIYLAGHSRGGEAVVVAQSQLQNWASSTPTPGSLPPGETLGGGLSPSNIKGLISLAPVSFAAENLPLAPPTAPYLLIYGTADGDVNGASNNVRPFMHYDQARGDRFALRIEGANHNHFNTSWGYSDAKEQLLVTSVSPLGVPDFTRKDLGDPVGAVATLLDGPTQRQVGMAYITAFLRMVDGGSRAASNYFLQQPSTLAPLGTPAGVQMYSQAQLATRVRTVLDDYESNASLTLSSLGAPVAFTVGAPSEGPLSDSDPILETDPANRFFQATRGVLFDWSGASSYEETLPVGKRDLRTARSLNFRAAQVPFHPLTMAGTPLSFRVELEDGAGHLEAVSLNGFHQVAPIYPAGIWTEPYYLDDGSLNPARVRTNTTSAAFKTFRLPLAGFAGTATDVDLGNITKVRIRLADGGETAQGRVALDDLEIEF</sequence>
<dbReference type="SUPFAM" id="SSF53474">
    <property type="entry name" value="alpha/beta-Hydrolases"/>
    <property type="match status" value="1"/>
</dbReference>
<keyword evidence="2" id="KW-1185">Reference proteome</keyword>
<dbReference type="Gene3D" id="2.60.40.10">
    <property type="entry name" value="Immunoglobulins"/>
    <property type="match status" value="3"/>
</dbReference>
<proteinExistence type="predicted"/>
<name>A0A3A8PQ51_9BACT</name>
<dbReference type="InterPro" id="IPR013783">
    <property type="entry name" value="Ig-like_fold"/>
</dbReference>